<gene>
    <name evidence="5" type="ORF">EI982_07790</name>
</gene>
<dbReference type="KEGG" id="hra:EI982_07790"/>
<evidence type="ECO:0000256" key="3">
    <source>
        <dbReference type="SAM" id="MobiDB-lite"/>
    </source>
</evidence>
<dbReference type="Pfam" id="PF00011">
    <property type="entry name" value="HSP20"/>
    <property type="match status" value="1"/>
</dbReference>
<dbReference type="AlphaFoldDB" id="A0A6B9FFQ6"/>
<evidence type="ECO:0000256" key="2">
    <source>
        <dbReference type="RuleBase" id="RU003616"/>
    </source>
</evidence>
<sequence>MTGFKEFGKSAANAVLERVGRGVGKVQERRPLSYDVLESEDAYLVVFDAPGVTRSDVQVRYVEGEVQVRLDRFRDFHEGFEMRFPGRGLSLDGRARLPPDADVDAGEASATLSDSGTLRVEVPKRAHGTDVAVRSEAEAEETDEADGADAADETDDAEDE</sequence>
<feature type="region of interest" description="Disordered" evidence="3">
    <location>
        <begin position="88"/>
        <end position="160"/>
    </location>
</feature>
<evidence type="ECO:0000256" key="1">
    <source>
        <dbReference type="PROSITE-ProRule" id="PRU00285"/>
    </source>
</evidence>
<keyword evidence="6" id="KW-1185">Reference proteome</keyword>
<dbReference type="InterPro" id="IPR002068">
    <property type="entry name" value="A-crystallin/Hsp20_dom"/>
</dbReference>
<evidence type="ECO:0000259" key="4">
    <source>
        <dbReference type="PROSITE" id="PS01031"/>
    </source>
</evidence>
<evidence type="ECO:0000313" key="5">
    <source>
        <dbReference type="EMBL" id="QGX94703.1"/>
    </source>
</evidence>
<comment type="similarity">
    <text evidence="1 2">Belongs to the small heat shock protein (HSP20) family.</text>
</comment>
<evidence type="ECO:0000313" key="6">
    <source>
        <dbReference type="Proteomes" id="UP000428325"/>
    </source>
</evidence>
<dbReference type="SUPFAM" id="SSF49764">
    <property type="entry name" value="HSP20-like chaperones"/>
    <property type="match status" value="1"/>
</dbReference>
<protein>
    <submittedName>
        <fullName evidence="5">Hsp20/alpha crystallin family protein</fullName>
    </submittedName>
</protein>
<proteinExistence type="inferred from homology"/>
<dbReference type="OrthoDB" id="210205at2157"/>
<accession>A0A6B9FFQ6</accession>
<dbReference type="GeneID" id="43369429"/>
<dbReference type="CDD" id="cd06464">
    <property type="entry name" value="ACD_sHsps-like"/>
    <property type="match status" value="1"/>
</dbReference>
<dbReference type="RefSeq" id="WP_157689084.1">
    <property type="nucleotide sequence ID" value="NZ_CP034345.1"/>
</dbReference>
<feature type="domain" description="SHSP" evidence="4">
    <location>
        <begin position="23"/>
        <end position="140"/>
    </location>
</feature>
<dbReference type="PROSITE" id="PS01031">
    <property type="entry name" value="SHSP"/>
    <property type="match status" value="1"/>
</dbReference>
<dbReference type="InterPro" id="IPR008978">
    <property type="entry name" value="HSP20-like_chaperone"/>
</dbReference>
<name>A0A6B9FFQ6_9EURY</name>
<feature type="compositionally biased region" description="Acidic residues" evidence="3">
    <location>
        <begin position="138"/>
        <end position="160"/>
    </location>
</feature>
<dbReference type="EMBL" id="CP034345">
    <property type="protein sequence ID" value="QGX94703.1"/>
    <property type="molecule type" value="Genomic_DNA"/>
</dbReference>
<dbReference type="Gene3D" id="2.60.40.790">
    <property type="match status" value="1"/>
</dbReference>
<organism evidence="5 6">
    <name type="scientific">Haloplanus rallus</name>
    <dbReference type="NCBI Taxonomy" id="1816183"/>
    <lineage>
        <taxon>Archaea</taxon>
        <taxon>Methanobacteriati</taxon>
        <taxon>Methanobacteriota</taxon>
        <taxon>Stenosarchaea group</taxon>
        <taxon>Halobacteria</taxon>
        <taxon>Halobacteriales</taxon>
        <taxon>Haloferacaceae</taxon>
        <taxon>Haloplanus</taxon>
    </lineage>
</organism>
<dbReference type="Proteomes" id="UP000428325">
    <property type="component" value="Chromosome"/>
</dbReference>
<feature type="compositionally biased region" description="Basic and acidic residues" evidence="3">
    <location>
        <begin position="121"/>
        <end position="137"/>
    </location>
</feature>
<reference evidence="5 6" key="1">
    <citation type="submission" date="2018-12" db="EMBL/GenBank/DDBJ databases">
        <title>Complete genome sequence of Haloplanus rallus MBLA0036.</title>
        <authorList>
            <person name="Nam Y.-d."/>
            <person name="Kang J."/>
            <person name="Chung W.-H."/>
            <person name="Park Y.S."/>
        </authorList>
    </citation>
    <scope>NUCLEOTIDE SEQUENCE [LARGE SCALE GENOMIC DNA]</scope>
    <source>
        <strain evidence="5 6">MBLA0036</strain>
    </source>
</reference>